<dbReference type="GO" id="GO:0006355">
    <property type="term" value="P:regulation of DNA-templated transcription"/>
    <property type="evidence" value="ECO:0007669"/>
    <property type="project" value="InterPro"/>
</dbReference>
<dbReference type="OrthoDB" id="9795108at2"/>
<dbReference type="RefSeq" id="WP_072832605.1">
    <property type="nucleotide sequence ID" value="NZ_FQXP01000012.1"/>
</dbReference>
<keyword evidence="8" id="KW-1185">Reference proteome</keyword>
<dbReference type="PROSITE" id="PS00622">
    <property type="entry name" value="HTH_LUXR_1"/>
    <property type="match status" value="1"/>
</dbReference>
<dbReference type="GO" id="GO:0003677">
    <property type="term" value="F:DNA binding"/>
    <property type="evidence" value="ECO:0007669"/>
    <property type="project" value="UniProtKB-KW"/>
</dbReference>
<keyword evidence="2 7" id="KW-0238">DNA-binding</keyword>
<dbReference type="CDD" id="cd06170">
    <property type="entry name" value="LuxR_C_like"/>
    <property type="match status" value="1"/>
</dbReference>
<dbReference type="SUPFAM" id="SSF52172">
    <property type="entry name" value="CheY-like"/>
    <property type="match status" value="1"/>
</dbReference>
<feature type="modified residue" description="4-aspartylphosphate" evidence="4">
    <location>
        <position position="52"/>
    </location>
</feature>
<dbReference type="GO" id="GO:0000160">
    <property type="term" value="P:phosphorelay signal transduction system"/>
    <property type="evidence" value="ECO:0007669"/>
    <property type="project" value="InterPro"/>
</dbReference>
<comment type="function">
    <text evidence="3">May play the central regulatory role in sporulation. It may be an element of the effector pathway responsible for the activation of sporulation genes in response to nutritional stress. Spo0A may act in concert with spo0H (a sigma factor) to control the expression of some genes that are critical to the sporulation process.</text>
</comment>
<dbReference type="InterPro" id="IPR001789">
    <property type="entry name" value="Sig_transdc_resp-reg_receiver"/>
</dbReference>
<dbReference type="Gene3D" id="3.40.50.2300">
    <property type="match status" value="1"/>
</dbReference>
<feature type="domain" description="Response regulatory" evidence="6">
    <location>
        <begin position="2"/>
        <end position="116"/>
    </location>
</feature>
<evidence type="ECO:0000259" key="5">
    <source>
        <dbReference type="PROSITE" id="PS50043"/>
    </source>
</evidence>
<name>A0A1M5YAH4_9CLOT</name>
<dbReference type="STRING" id="1121306.SAMN02745196_02784"/>
<dbReference type="InterPro" id="IPR000792">
    <property type="entry name" value="Tscrpt_reg_LuxR_C"/>
</dbReference>
<dbReference type="PANTHER" id="PTHR45566">
    <property type="entry name" value="HTH-TYPE TRANSCRIPTIONAL REGULATOR YHJB-RELATED"/>
    <property type="match status" value="1"/>
</dbReference>
<dbReference type="PROSITE" id="PS50110">
    <property type="entry name" value="RESPONSE_REGULATORY"/>
    <property type="match status" value="1"/>
</dbReference>
<evidence type="ECO:0000256" key="3">
    <source>
        <dbReference type="ARBA" id="ARBA00024867"/>
    </source>
</evidence>
<dbReference type="Proteomes" id="UP000184526">
    <property type="component" value="Unassembled WGS sequence"/>
</dbReference>
<dbReference type="Pfam" id="PF00196">
    <property type="entry name" value="GerE"/>
    <property type="match status" value="1"/>
</dbReference>
<protein>
    <recommendedName>
        <fullName evidence="1">Stage 0 sporulation protein A homolog</fullName>
    </recommendedName>
</protein>
<organism evidence="7 8">
    <name type="scientific">Clostridium collagenovorans DSM 3089</name>
    <dbReference type="NCBI Taxonomy" id="1121306"/>
    <lineage>
        <taxon>Bacteria</taxon>
        <taxon>Bacillati</taxon>
        <taxon>Bacillota</taxon>
        <taxon>Clostridia</taxon>
        <taxon>Eubacteriales</taxon>
        <taxon>Clostridiaceae</taxon>
        <taxon>Clostridium</taxon>
    </lineage>
</organism>
<evidence type="ECO:0000313" key="7">
    <source>
        <dbReference type="EMBL" id="SHI08966.1"/>
    </source>
</evidence>
<dbReference type="InterPro" id="IPR051015">
    <property type="entry name" value="EvgA-like"/>
</dbReference>
<dbReference type="SUPFAM" id="SSF46894">
    <property type="entry name" value="C-terminal effector domain of the bipartite response regulators"/>
    <property type="match status" value="1"/>
</dbReference>
<evidence type="ECO:0000256" key="4">
    <source>
        <dbReference type="PROSITE-ProRule" id="PRU00169"/>
    </source>
</evidence>
<evidence type="ECO:0000259" key="6">
    <source>
        <dbReference type="PROSITE" id="PS50110"/>
    </source>
</evidence>
<evidence type="ECO:0000313" key="8">
    <source>
        <dbReference type="Proteomes" id="UP000184526"/>
    </source>
</evidence>
<proteinExistence type="predicted"/>
<dbReference type="AlphaFoldDB" id="A0A1M5YAH4"/>
<dbReference type="PANTHER" id="PTHR45566:SF2">
    <property type="entry name" value="NARL SUBFAMILY"/>
    <property type="match status" value="1"/>
</dbReference>
<accession>A0A1M5YAH4</accession>
<keyword evidence="4" id="KW-0597">Phosphoprotein</keyword>
<dbReference type="InterPro" id="IPR011006">
    <property type="entry name" value="CheY-like_superfamily"/>
</dbReference>
<dbReference type="PRINTS" id="PR00038">
    <property type="entry name" value="HTHLUXR"/>
</dbReference>
<evidence type="ECO:0000256" key="1">
    <source>
        <dbReference type="ARBA" id="ARBA00018672"/>
    </source>
</evidence>
<dbReference type="PROSITE" id="PS50043">
    <property type="entry name" value="HTH_LUXR_2"/>
    <property type="match status" value="1"/>
</dbReference>
<dbReference type="EMBL" id="FQXP01000012">
    <property type="protein sequence ID" value="SHI08966.1"/>
    <property type="molecule type" value="Genomic_DNA"/>
</dbReference>
<dbReference type="SMART" id="SM00421">
    <property type="entry name" value="HTH_LUXR"/>
    <property type="match status" value="1"/>
</dbReference>
<gene>
    <name evidence="7" type="ORF">SAMN02745196_02784</name>
</gene>
<feature type="domain" description="HTH luxR-type" evidence="5">
    <location>
        <begin position="136"/>
        <end position="201"/>
    </location>
</feature>
<reference evidence="7 8" key="1">
    <citation type="submission" date="2016-11" db="EMBL/GenBank/DDBJ databases">
        <authorList>
            <person name="Jaros S."/>
            <person name="Januszkiewicz K."/>
            <person name="Wedrychowicz H."/>
        </authorList>
    </citation>
    <scope>NUCLEOTIDE SEQUENCE [LARGE SCALE GENOMIC DNA]</scope>
    <source>
        <strain evidence="7 8">DSM 3089</strain>
    </source>
</reference>
<evidence type="ECO:0000256" key="2">
    <source>
        <dbReference type="ARBA" id="ARBA00023125"/>
    </source>
</evidence>
<dbReference type="InterPro" id="IPR016032">
    <property type="entry name" value="Sig_transdc_resp-reg_C-effctor"/>
</dbReference>
<sequence length="205" mass="23711">MNTLILSDSFIVKDSLRNLLESNFNMDNIEMASKIKDLSTEILTNMNLLIVDLNDNDNDLSYINKLKETFRNLKIIIFDFFKGQSNLLNLFNINIDAYVLNPTDKIEFIYIIRKVLDGKKYFSSEILNTILQSNLKESSSAKITTREFEVLNCLSKGLSNKDIAKSLYISEYTVKKHISNMLYKLELKSRHSLVIFALENNLFKA</sequence>